<feature type="compositionally biased region" description="Acidic residues" evidence="1">
    <location>
        <begin position="314"/>
        <end position="334"/>
    </location>
</feature>
<feature type="compositionally biased region" description="Acidic residues" evidence="1">
    <location>
        <begin position="37"/>
        <end position="52"/>
    </location>
</feature>
<dbReference type="Pfam" id="PF13837">
    <property type="entry name" value="Myb_DNA-bind_4"/>
    <property type="match status" value="1"/>
</dbReference>
<dbReference type="InterPro" id="IPR044822">
    <property type="entry name" value="Myb_DNA-bind_4"/>
</dbReference>
<feature type="compositionally biased region" description="Basic and acidic residues" evidence="1">
    <location>
        <begin position="284"/>
        <end position="313"/>
    </location>
</feature>
<feature type="compositionally biased region" description="Acidic residues" evidence="1">
    <location>
        <begin position="214"/>
        <end position="233"/>
    </location>
</feature>
<feature type="region of interest" description="Disordered" evidence="1">
    <location>
        <begin position="1"/>
        <end position="70"/>
    </location>
</feature>
<protein>
    <recommendedName>
        <fullName evidence="2">Myb/SANT-like DNA-binding domain-containing protein</fullName>
    </recommendedName>
</protein>
<dbReference type="Proteomes" id="UP000682877">
    <property type="component" value="Chromosome 3"/>
</dbReference>
<dbReference type="GO" id="GO:0005634">
    <property type="term" value="C:nucleus"/>
    <property type="evidence" value="ECO:0007669"/>
    <property type="project" value="TreeGrafter"/>
</dbReference>
<sequence>MGDSEDETGYPKKFYSLNRQNHPMYSRPIPKRHAYYNEEEDEDEVEGEEEEPQGGYIRGNERFQKRQKPNKPVVSGFEFAGPSDTKVAYDWREQEAFVLLEVWGDRFLQLGRRSLRNEDWNEVAEKVSEELRMEKSETQCRRMIDNLKRKYRKEKMKVEKSGLGSSKWGFFNKLDMLLCVSPKSDLGLACGVDSGEFVFMNTKVYLDKSNGFDEMMDSPGDSEEEEDDEDEVDYERKKVNDAASYKMLADSVERFGKIYEKMEKSKKEQMKELEKMRADFQKDLELQKKQIVDRAQSEIARLREEEENHHGGGDDDESEDEEMENDSDVNLSDE</sequence>
<evidence type="ECO:0000313" key="4">
    <source>
        <dbReference type="Proteomes" id="UP000682877"/>
    </source>
</evidence>
<organism evidence="3 4">
    <name type="scientific">Arabidopsis arenosa</name>
    <name type="common">Sand rock-cress</name>
    <name type="synonym">Cardaminopsis arenosa</name>
    <dbReference type="NCBI Taxonomy" id="38785"/>
    <lineage>
        <taxon>Eukaryota</taxon>
        <taxon>Viridiplantae</taxon>
        <taxon>Streptophyta</taxon>
        <taxon>Embryophyta</taxon>
        <taxon>Tracheophyta</taxon>
        <taxon>Spermatophyta</taxon>
        <taxon>Magnoliopsida</taxon>
        <taxon>eudicotyledons</taxon>
        <taxon>Gunneridae</taxon>
        <taxon>Pentapetalae</taxon>
        <taxon>rosids</taxon>
        <taxon>malvids</taxon>
        <taxon>Brassicales</taxon>
        <taxon>Brassicaceae</taxon>
        <taxon>Camelineae</taxon>
        <taxon>Arabidopsis</taxon>
    </lineage>
</organism>
<feature type="region of interest" description="Disordered" evidence="1">
    <location>
        <begin position="284"/>
        <end position="334"/>
    </location>
</feature>
<feature type="domain" description="Myb/SANT-like DNA-binding" evidence="2">
    <location>
        <begin position="90"/>
        <end position="177"/>
    </location>
</feature>
<dbReference type="PANTHER" id="PTHR31307">
    <property type="entry name" value="TRIHELIX TRANSCRIPTION FACTOR ASIL2"/>
    <property type="match status" value="1"/>
</dbReference>
<name>A0A8S2A3G6_ARAAE</name>
<keyword evidence="4" id="KW-1185">Reference proteome</keyword>
<gene>
    <name evidence="3" type="ORF">AARE701A_LOCUS8065</name>
</gene>
<dbReference type="Gene3D" id="1.10.10.60">
    <property type="entry name" value="Homeodomain-like"/>
    <property type="match status" value="1"/>
</dbReference>
<proteinExistence type="predicted"/>
<evidence type="ECO:0000259" key="2">
    <source>
        <dbReference type="Pfam" id="PF13837"/>
    </source>
</evidence>
<dbReference type="PANTHER" id="PTHR31307:SF8">
    <property type="entry name" value="ALCOHOL DEHYDROGENASE TRANSCRIPTION FACTOR MYB_SANT-LIKE FAMILY PROTEIN"/>
    <property type="match status" value="1"/>
</dbReference>
<reference evidence="3" key="1">
    <citation type="submission" date="2021-01" db="EMBL/GenBank/DDBJ databases">
        <authorList>
            <person name="Bezrukov I."/>
        </authorList>
    </citation>
    <scope>NUCLEOTIDE SEQUENCE</scope>
</reference>
<evidence type="ECO:0000256" key="1">
    <source>
        <dbReference type="SAM" id="MobiDB-lite"/>
    </source>
</evidence>
<dbReference type="InterPro" id="IPR044823">
    <property type="entry name" value="ASIL1/2-like"/>
</dbReference>
<dbReference type="EMBL" id="LR999453">
    <property type="protein sequence ID" value="CAE5970862.1"/>
    <property type="molecule type" value="Genomic_DNA"/>
</dbReference>
<accession>A0A8S2A3G6</accession>
<feature type="region of interest" description="Disordered" evidence="1">
    <location>
        <begin position="210"/>
        <end position="238"/>
    </location>
</feature>
<dbReference type="GO" id="GO:0000976">
    <property type="term" value="F:transcription cis-regulatory region binding"/>
    <property type="evidence" value="ECO:0007669"/>
    <property type="project" value="TreeGrafter"/>
</dbReference>
<dbReference type="AlphaFoldDB" id="A0A8S2A3G6"/>
<evidence type="ECO:0000313" key="3">
    <source>
        <dbReference type="EMBL" id="CAE5970862.1"/>
    </source>
</evidence>